<feature type="transmembrane region" description="Helical" evidence="6">
    <location>
        <begin position="222"/>
        <end position="247"/>
    </location>
</feature>
<evidence type="ECO:0000313" key="9">
    <source>
        <dbReference type="Proteomes" id="UP000240883"/>
    </source>
</evidence>
<feature type="transmembrane region" description="Helical" evidence="6">
    <location>
        <begin position="188"/>
        <end position="210"/>
    </location>
</feature>
<dbReference type="Proteomes" id="UP000240883">
    <property type="component" value="Unassembled WGS sequence"/>
</dbReference>
<feature type="transmembrane region" description="Helical" evidence="6">
    <location>
        <begin position="104"/>
        <end position="130"/>
    </location>
</feature>
<dbReference type="EMBL" id="KZ678141">
    <property type="protein sequence ID" value="PSN62512.1"/>
    <property type="molecule type" value="Genomic_DNA"/>
</dbReference>
<name>A0A2T2NAN8_CORCC</name>
<feature type="transmembrane region" description="Helical" evidence="6">
    <location>
        <begin position="25"/>
        <end position="50"/>
    </location>
</feature>
<evidence type="ECO:0000256" key="1">
    <source>
        <dbReference type="ARBA" id="ARBA00004141"/>
    </source>
</evidence>
<gene>
    <name evidence="8" type="ORF">BS50DRAFT_458200</name>
</gene>
<accession>A0A2T2NAN8</accession>
<feature type="domain" description="Rhodopsin" evidence="7">
    <location>
        <begin position="8"/>
        <end position="249"/>
    </location>
</feature>
<dbReference type="PANTHER" id="PTHR33048">
    <property type="entry name" value="PTH11-LIKE INTEGRAL MEMBRANE PROTEIN (AFU_ORTHOLOGUE AFUA_5G11245)"/>
    <property type="match status" value="1"/>
</dbReference>
<keyword evidence="9" id="KW-1185">Reference proteome</keyword>
<comment type="similarity">
    <text evidence="5">Belongs to the SAT4 family.</text>
</comment>
<dbReference type="InterPro" id="IPR052337">
    <property type="entry name" value="SAT4-like"/>
</dbReference>
<keyword evidence="3 6" id="KW-1133">Transmembrane helix</keyword>
<proteinExistence type="inferred from homology"/>
<dbReference type="GO" id="GO:0016020">
    <property type="term" value="C:membrane"/>
    <property type="evidence" value="ECO:0007669"/>
    <property type="project" value="UniProtKB-SubCell"/>
</dbReference>
<dbReference type="PANTHER" id="PTHR33048:SF129">
    <property type="entry name" value="INTEGRAL MEMBRANE PROTEIN-RELATED"/>
    <property type="match status" value="1"/>
</dbReference>
<feature type="transmembrane region" description="Helical" evidence="6">
    <location>
        <begin position="150"/>
        <end position="176"/>
    </location>
</feature>
<evidence type="ECO:0000256" key="5">
    <source>
        <dbReference type="ARBA" id="ARBA00038359"/>
    </source>
</evidence>
<feature type="non-terminal residue" evidence="8">
    <location>
        <position position="276"/>
    </location>
</feature>
<dbReference type="Pfam" id="PF20684">
    <property type="entry name" value="Fung_rhodopsin"/>
    <property type="match status" value="1"/>
</dbReference>
<evidence type="ECO:0000259" key="7">
    <source>
        <dbReference type="Pfam" id="PF20684"/>
    </source>
</evidence>
<dbReference type="AlphaFoldDB" id="A0A2T2NAN8"/>
<organism evidence="8 9">
    <name type="scientific">Corynespora cassiicola Philippines</name>
    <dbReference type="NCBI Taxonomy" id="1448308"/>
    <lineage>
        <taxon>Eukaryota</taxon>
        <taxon>Fungi</taxon>
        <taxon>Dikarya</taxon>
        <taxon>Ascomycota</taxon>
        <taxon>Pezizomycotina</taxon>
        <taxon>Dothideomycetes</taxon>
        <taxon>Pleosporomycetidae</taxon>
        <taxon>Pleosporales</taxon>
        <taxon>Corynesporascaceae</taxon>
        <taxon>Corynespora</taxon>
    </lineage>
</organism>
<protein>
    <recommendedName>
        <fullName evidence="7">Rhodopsin domain-containing protein</fullName>
    </recommendedName>
</protein>
<dbReference type="InterPro" id="IPR049326">
    <property type="entry name" value="Rhodopsin_dom_fungi"/>
</dbReference>
<keyword evidence="2 6" id="KW-0812">Transmembrane</keyword>
<feature type="transmembrane region" description="Helical" evidence="6">
    <location>
        <begin position="70"/>
        <end position="92"/>
    </location>
</feature>
<evidence type="ECO:0000313" key="8">
    <source>
        <dbReference type="EMBL" id="PSN62512.1"/>
    </source>
</evidence>
<evidence type="ECO:0000256" key="2">
    <source>
        <dbReference type="ARBA" id="ARBA00022692"/>
    </source>
</evidence>
<comment type="subcellular location">
    <subcellularLocation>
        <location evidence="1">Membrane</location>
        <topology evidence="1">Multi-pass membrane protein</topology>
    </subcellularLocation>
</comment>
<evidence type="ECO:0000256" key="4">
    <source>
        <dbReference type="ARBA" id="ARBA00023136"/>
    </source>
</evidence>
<evidence type="ECO:0000256" key="3">
    <source>
        <dbReference type="ARBA" id="ARBA00022989"/>
    </source>
</evidence>
<keyword evidence="4 6" id="KW-0472">Membrane</keyword>
<feature type="non-terminal residue" evidence="8">
    <location>
        <position position="1"/>
    </location>
</feature>
<evidence type="ECO:0000256" key="6">
    <source>
        <dbReference type="SAM" id="Phobius"/>
    </source>
</evidence>
<reference evidence="8 9" key="1">
    <citation type="journal article" date="2018" name="Front. Microbiol.">
        <title>Genome-Wide Analysis of Corynespora cassiicola Leaf Fall Disease Putative Effectors.</title>
        <authorList>
            <person name="Lopez D."/>
            <person name="Ribeiro S."/>
            <person name="Label P."/>
            <person name="Fumanal B."/>
            <person name="Venisse J.S."/>
            <person name="Kohler A."/>
            <person name="de Oliveira R.R."/>
            <person name="Labutti K."/>
            <person name="Lipzen A."/>
            <person name="Lail K."/>
            <person name="Bauer D."/>
            <person name="Ohm R.A."/>
            <person name="Barry K.W."/>
            <person name="Spatafora J."/>
            <person name="Grigoriev I.V."/>
            <person name="Martin F.M."/>
            <person name="Pujade-Renaud V."/>
        </authorList>
    </citation>
    <scope>NUCLEOTIDE SEQUENCE [LARGE SCALE GENOMIC DNA]</scope>
    <source>
        <strain evidence="8 9">Philippines</strain>
    </source>
</reference>
<dbReference type="OrthoDB" id="5278984at2759"/>
<sequence length="276" mass="30687">IALLTFGARVWTRTLPKWRFKVDDWLMCIAFVLMTIMFCLQWATQTWVIASPDLTHHSLSALSHAMKLGAISLPFWGWATGLVKISIGCMLLRFQQGTPGRLLIIGMIFLNVLLIIFAGIVQMFQCVPYASVWDFTGKYRDIKKCWGSDISVGLLYATCVCNIVSDVVFSIMPLSFLGRIRRPLREKVVVGSLMALGLLASIFSLCRMIIQARGRNKKDPIACLVLSCFLICLEVQVSLIAACVPTLRSSGRRALVRMGLMKDESVTEEGLSSATV</sequence>